<keyword evidence="1" id="KW-0175">Coiled coil</keyword>
<feature type="coiled-coil region" evidence="1">
    <location>
        <begin position="247"/>
        <end position="274"/>
    </location>
</feature>
<sequence>MRNGMNITPTTSGSSSINTELYTAEHPITQMNEHVATVTNSTESLSSFETEMQQILPREIITRIFRTLHPTRQAEHVWRYFLPSQYSQLLDLSTKNPEIGILKKIIRIIPFIPQAWQHDAIKAVCENFIKRIDEFPVFCAVIEFIITNKKSDSHSFMLMMQTLIEQVGDFKVNDDFWGADHALLSWDPIEHQDSEGNICYEMANLSLLKISSLYNLELLELHTALFARETIKFNWKIKDLNSENPEIKTKTNEEKSLNREIKRTKQQIKNIVRKKNATDCAALSYKTVYKPLQPGSKNNHYEIRDINEIINLFNTKKHQAADIINRHVFELIISTLDQNASRMTSPDRENLRVKLVNSMEKLTQSQRHSALSCLIKSDSSTPEVLAILAKKLDGDFFAQPFVAMALIANKMEVSYNNNEDVSHVIAALRSYIAPRLEEIRNFLTFFHLISRDCQNLLLNDLL</sequence>
<geneLocation type="plasmid" evidence="3">
    <name>pne1a</name>
</geneLocation>
<dbReference type="AlphaFoldDB" id="A0A6B9G2M0"/>
<protein>
    <submittedName>
        <fullName evidence="2">Uncharacterized protein</fullName>
    </submittedName>
</protein>
<dbReference type="Proteomes" id="UP000502005">
    <property type="component" value="Plasmid pNE1A"/>
</dbReference>
<evidence type="ECO:0000313" key="2">
    <source>
        <dbReference type="EMBL" id="QGY31704.1"/>
    </source>
</evidence>
<keyword evidence="2" id="KW-0614">Plasmid</keyword>
<organism evidence="2 3">
    <name type="scientific">Pantoea cypripedii</name>
    <name type="common">Pectobacterium cypripedii</name>
    <name type="synonym">Erwinia cypripedii</name>
    <dbReference type="NCBI Taxonomy" id="55209"/>
    <lineage>
        <taxon>Bacteria</taxon>
        <taxon>Pseudomonadati</taxon>
        <taxon>Pseudomonadota</taxon>
        <taxon>Gammaproteobacteria</taxon>
        <taxon>Enterobacterales</taxon>
        <taxon>Erwiniaceae</taxon>
        <taxon>Pantoea</taxon>
    </lineage>
</organism>
<accession>A0A6B9G2M0</accession>
<reference evidence="2 3" key="1">
    <citation type="submission" date="2017-11" db="EMBL/GenBank/DDBJ databases">
        <title>Genome sequence of Pantoea cypripedii NE1.</title>
        <authorList>
            <person name="Nascimento F.X."/>
        </authorList>
    </citation>
    <scope>NUCLEOTIDE SEQUENCE [LARGE SCALE GENOMIC DNA]</scope>
    <source>
        <strain evidence="2 3">NE1</strain>
        <plasmid evidence="3">pne1a</plasmid>
    </source>
</reference>
<evidence type="ECO:0000313" key="3">
    <source>
        <dbReference type="Proteomes" id="UP000502005"/>
    </source>
</evidence>
<name>A0A6B9G2M0_PANCY</name>
<gene>
    <name evidence="2" type="ORF">CUN67_22235</name>
</gene>
<dbReference type="EMBL" id="CP024769">
    <property type="protein sequence ID" value="QGY31704.1"/>
    <property type="molecule type" value="Genomic_DNA"/>
</dbReference>
<proteinExistence type="predicted"/>
<evidence type="ECO:0000256" key="1">
    <source>
        <dbReference type="SAM" id="Coils"/>
    </source>
</evidence>